<proteinExistence type="predicted"/>
<reference evidence="1" key="1">
    <citation type="journal article" date="2020" name="Nature">
        <title>Giant virus diversity and host interactions through global metagenomics.</title>
        <authorList>
            <person name="Schulz F."/>
            <person name="Roux S."/>
            <person name="Paez-Espino D."/>
            <person name="Jungbluth S."/>
            <person name="Walsh D.A."/>
            <person name="Denef V.J."/>
            <person name="McMahon K.D."/>
            <person name="Konstantinidis K.T."/>
            <person name="Eloe-Fadrosh E.A."/>
            <person name="Kyrpides N.C."/>
            <person name="Woyke T."/>
        </authorList>
    </citation>
    <scope>NUCLEOTIDE SEQUENCE</scope>
    <source>
        <strain evidence="1">GVMAG-M-3300023179-27</strain>
    </source>
</reference>
<organism evidence="1">
    <name type="scientific">viral metagenome</name>
    <dbReference type="NCBI Taxonomy" id="1070528"/>
    <lineage>
        <taxon>unclassified sequences</taxon>
        <taxon>metagenomes</taxon>
        <taxon>organismal metagenomes</taxon>
    </lineage>
</organism>
<accession>A0A6C0E9W2</accession>
<protein>
    <submittedName>
        <fullName evidence="1">Uncharacterized protein</fullName>
    </submittedName>
</protein>
<sequence length="113" mass="12888">MEASLRSKIIQFFTEDEVQKEKYLVAFEKTAENIVVGQLHQAIIDGLIVCNVSISCIYASCSDKCRKIIEKVLQQINDGYSWYNIHLACGEDVPNKFIVTIYLNKLKSLLEVN</sequence>
<name>A0A6C0E9W2_9ZZZZ</name>
<dbReference type="EMBL" id="MN739777">
    <property type="protein sequence ID" value="QHT25967.1"/>
    <property type="molecule type" value="Genomic_DNA"/>
</dbReference>
<evidence type="ECO:0000313" key="1">
    <source>
        <dbReference type="EMBL" id="QHT25967.1"/>
    </source>
</evidence>
<dbReference type="AlphaFoldDB" id="A0A6C0E9W2"/>